<keyword evidence="3" id="KW-1185">Reference proteome</keyword>
<evidence type="ECO:0000313" key="2">
    <source>
        <dbReference type="EMBL" id="MBO0663876.1"/>
    </source>
</evidence>
<sequence>MRSIIKPVRWAALALLPAVLLGAATIKGPDLYTATTFVTGQRLETRKPGIEEAMKTVLQKVTGAARILASRDLDAVLATSESAVVRYSYHDRMEGIPHHDEQGSRDRPYDLTVHFDPAKIDAIVATLGYRKWPLPRPTITPLVRVDFESNRFFVASDAEMGTGERDALLAEAAKRGLPLALPDRSMLQQANAASLDMDAPPPASLVAIAKRAHGAAVLVGILDWDADKLVWKSRWLMPSEGTMSRWQATSETFDGAFRAGLNGAAALLSKQP</sequence>
<proteinExistence type="predicted"/>
<feature type="signal peptide" evidence="1">
    <location>
        <begin position="1"/>
        <end position="23"/>
    </location>
</feature>
<comment type="caution">
    <text evidence="2">The sequence shown here is derived from an EMBL/GenBank/DDBJ whole genome shotgun (WGS) entry which is preliminary data.</text>
</comment>
<organism evidence="2 3">
    <name type="scientific">Jiella flava</name>
    <dbReference type="NCBI Taxonomy" id="2816857"/>
    <lineage>
        <taxon>Bacteria</taxon>
        <taxon>Pseudomonadati</taxon>
        <taxon>Pseudomonadota</taxon>
        <taxon>Alphaproteobacteria</taxon>
        <taxon>Hyphomicrobiales</taxon>
        <taxon>Aurantimonadaceae</taxon>
        <taxon>Jiella</taxon>
    </lineage>
</organism>
<feature type="chain" id="PRO_5037897501" evidence="1">
    <location>
        <begin position="24"/>
        <end position="272"/>
    </location>
</feature>
<evidence type="ECO:0000256" key="1">
    <source>
        <dbReference type="SAM" id="SignalP"/>
    </source>
</evidence>
<name>A0A939JXZ3_9HYPH</name>
<dbReference type="InterPro" id="IPR018642">
    <property type="entry name" value="DUF2066"/>
</dbReference>
<dbReference type="Proteomes" id="UP000664122">
    <property type="component" value="Unassembled WGS sequence"/>
</dbReference>
<reference evidence="2" key="1">
    <citation type="submission" date="2021-03" db="EMBL/GenBank/DDBJ databases">
        <title>Whole genome sequence of Jiella sp. CQZ9-1.</title>
        <authorList>
            <person name="Tuo L."/>
        </authorList>
    </citation>
    <scope>NUCLEOTIDE SEQUENCE</scope>
    <source>
        <strain evidence="2">CQZ9-1</strain>
    </source>
</reference>
<keyword evidence="1" id="KW-0732">Signal</keyword>
<gene>
    <name evidence="2" type="ORF">J1C48_14945</name>
</gene>
<accession>A0A939JXZ3</accession>
<protein>
    <submittedName>
        <fullName evidence="2">DUF2066 domain-containing protein</fullName>
    </submittedName>
</protein>
<dbReference type="Pfam" id="PF09839">
    <property type="entry name" value="DUF2066"/>
    <property type="match status" value="1"/>
</dbReference>
<evidence type="ECO:0000313" key="3">
    <source>
        <dbReference type="Proteomes" id="UP000664122"/>
    </source>
</evidence>
<dbReference type="AlphaFoldDB" id="A0A939JXZ3"/>
<dbReference type="EMBL" id="JAFMPP010000014">
    <property type="protein sequence ID" value="MBO0663876.1"/>
    <property type="molecule type" value="Genomic_DNA"/>
</dbReference>
<dbReference type="RefSeq" id="WP_207258798.1">
    <property type="nucleotide sequence ID" value="NZ_JAFMPP010000014.1"/>
</dbReference>